<protein>
    <submittedName>
        <fullName evidence="3">Glycosyl transferase family 1</fullName>
    </submittedName>
</protein>
<dbReference type="PANTHER" id="PTHR45947">
    <property type="entry name" value="SULFOQUINOVOSYL TRANSFERASE SQD2"/>
    <property type="match status" value="1"/>
</dbReference>
<dbReference type="InterPro" id="IPR028098">
    <property type="entry name" value="Glyco_trans_4-like_N"/>
</dbReference>
<evidence type="ECO:0000313" key="4">
    <source>
        <dbReference type="Proteomes" id="UP000256326"/>
    </source>
</evidence>
<accession>A0A3D9CQT4</accession>
<dbReference type="EMBL" id="QNUG01000038">
    <property type="protein sequence ID" value="REC68122.1"/>
    <property type="molecule type" value="Genomic_DNA"/>
</dbReference>
<organism evidence="3 4">
    <name type="scientific">Epilithonimonas hispanica</name>
    <dbReference type="NCBI Taxonomy" id="358687"/>
    <lineage>
        <taxon>Bacteria</taxon>
        <taxon>Pseudomonadati</taxon>
        <taxon>Bacteroidota</taxon>
        <taxon>Flavobacteriia</taxon>
        <taxon>Flavobacteriales</taxon>
        <taxon>Weeksellaceae</taxon>
        <taxon>Chryseobacterium group</taxon>
        <taxon>Epilithonimonas</taxon>
    </lineage>
</organism>
<gene>
    <name evidence="3" type="ORF">DRF58_14505</name>
</gene>
<dbReference type="AlphaFoldDB" id="A0A3D9CQT4"/>
<dbReference type="InterPro" id="IPR001296">
    <property type="entry name" value="Glyco_trans_1"/>
</dbReference>
<evidence type="ECO:0000259" key="1">
    <source>
        <dbReference type="Pfam" id="PF00534"/>
    </source>
</evidence>
<keyword evidence="3" id="KW-0808">Transferase</keyword>
<dbReference type="SUPFAM" id="SSF53756">
    <property type="entry name" value="UDP-Glycosyltransferase/glycogen phosphorylase"/>
    <property type="match status" value="1"/>
</dbReference>
<dbReference type="OrthoDB" id="9811239at2"/>
<dbReference type="GO" id="GO:0016757">
    <property type="term" value="F:glycosyltransferase activity"/>
    <property type="evidence" value="ECO:0007669"/>
    <property type="project" value="InterPro"/>
</dbReference>
<dbReference type="Pfam" id="PF00534">
    <property type="entry name" value="Glycos_transf_1"/>
    <property type="match status" value="1"/>
</dbReference>
<evidence type="ECO:0000259" key="2">
    <source>
        <dbReference type="Pfam" id="PF13579"/>
    </source>
</evidence>
<keyword evidence="4" id="KW-1185">Reference proteome</keyword>
<dbReference type="Gene3D" id="3.40.50.2000">
    <property type="entry name" value="Glycogen Phosphorylase B"/>
    <property type="match status" value="2"/>
</dbReference>
<evidence type="ECO:0000313" key="3">
    <source>
        <dbReference type="EMBL" id="REC68122.1"/>
    </source>
</evidence>
<name>A0A3D9CQT4_9FLAO</name>
<comment type="caution">
    <text evidence="3">The sequence shown here is derived from an EMBL/GenBank/DDBJ whole genome shotgun (WGS) entry which is preliminary data.</text>
</comment>
<sequence length="376" mass="42464">MKILHTGTLDVNAGGPAMSTYYTLWGLQQQDVEAELLMYPLSEGGRLRGEQVKVHFAKAPWEHKLAFSPTLKKEIKDAGSFDIYHAQGVWQYPTYALADVAKKLGKPYIITPRGMLYPQDIAKSSTKFKEWSLKLRLLKDLNQAACVQVTCDEEMLHCRNLGVTSPIAVIPNPIEIRDYEEKKQDSIFRLGYLGRISPRKNVEGLLYAWAELKEKVSNAELLIIGGGDTTYEAFLKNEVKRLDLQNVKFTGFLSGKEKDEAIASLSVLAMPSEFENFGNVILEGLIRKIPCIATKGAPWQELETYHCGWWVDYSQEGITSAIEKALNTSREELAIMGENGRALLEQNYTVEAVAIKMKSLYEWILKKSNKPEFVFL</sequence>
<dbReference type="Proteomes" id="UP000256326">
    <property type="component" value="Unassembled WGS sequence"/>
</dbReference>
<proteinExistence type="predicted"/>
<dbReference type="PANTHER" id="PTHR45947:SF3">
    <property type="entry name" value="SULFOQUINOVOSYL TRANSFERASE SQD2"/>
    <property type="match status" value="1"/>
</dbReference>
<dbReference type="Pfam" id="PF13579">
    <property type="entry name" value="Glyco_trans_4_4"/>
    <property type="match status" value="1"/>
</dbReference>
<reference evidence="3 4" key="1">
    <citation type="journal article" date="2006" name="Int. J. Syst. Evol. Microbiol.">
        <title>Chryseobacterium hispanicum sp. nov., isolated from the drinking water distribution system of Sevilla, Spain.</title>
        <authorList>
            <person name="Gallego V."/>
            <person name="Garcia M.T."/>
            <person name="Ventosa A."/>
        </authorList>
    </citation>
    <scope>NUCLEOTIDE SEQUENCE [LARGE SCALE GENOMIC DNA]</scope>
    <source>
        <strain evidence="3 4">KCTC 22104</strain>
    </source>
</reference>
<feature type="domain" description="Glycosyltransferase subfamily 4-like N-terminal" evidence="2">
    <location>
        <begin position="14"/>
        <end position="172"/>
    </location>
</feature>
<dbReference type="InterPro" id="IPR050194">
    <property type="entry name" value="Glycosyltransferase_grp1"/>
</dbReference>
<feature type="domain" description="Glycosyl transferase family 1" evidence="1">
    <location>
        <begin position="188"/>
        <end position="341"/>
    </location>
</feature>